<evidence type="ECO:0000259" key="12">
    <source>
        <dbReference type="Pfam" id="PF00909"/>
    </source>
</evidence>
<keyword evidence="14" id="KW-1185">Reference proteome</keyword>
<feature type="transmembrane region" description="Helical" evidence="10">
    <location>
        <begin position="246"/>
        <end position="268"/>
    </location>
</feature>
<dbReference type="KEGG" id="mmb:Mmol_2291"/>
<comment type="subcellular location">
    <subcellularLocation>
        <location evidence="1 10">Cell membrane</location>
        <topology evidence="1 10">Multi-pass membrane protein</topology>
    </subcellularLocation>
</comment>
<feature type="signal peptide" evidence="11">
    <location>
        <begin position="1"/>
        <end position="24"/>
    </location>
</feature>
<reference evidence="13 14" key="2">
    <citation type="journal article" date="2011" name="J. Bacteriol.">
        <title>Genomes of three methylotrophs from a single niche uncover genetic and metabolic divergence of Methylophilaceae.</title>
        <authorList>
            <person name="Lapidus A."/>
            <person name="Clum A."/>
            <person name="Labutti K."/>
            <person name="Kaluzhnaya M.G."/>
            <person name="Lim S."/>
            <person name="Beck D.A."/>
            <person name="Glavina Del Rio T."/>
            <person name="Nolan M."/>
            <person name="Mavromatis K."/>
            <person name="Huntemann M."/>
            <person name="Lucas S."/>
            <person name="Lidstrom M.E."/>
            <person name="Ivanova N."/>
            <person name="Chistoserdova L."/>
        </authorList>
    </citation>
    <scope>NUCLEOTIDE SEQUENCE [LARGE SCALE GENOMIC DNA]</scope>
    <source>
        <strain evidence="14">JLW8 / ATCC BAA-1282 / DSM 17540</strain>
    </source>
</reference>
<feature type="chain" id="PRO_5002970260" description="Ammonium transporter" evidence="11">
    <location>
        <begin position="25"/>
        <end position="498"/>
    </location>
</feature>
<dbReference type="PROSITE" id="PS01219">
    <property type="entry name" value="AMMONIUM_TRANSP"/>
    <property type="match status" value="1"/>
</dbReference>
<dbReference type="SUPFAM" id="SSF111352">
    <property type="entry name" value="Ammonium transporter"/>
    <property type="match status" value="1"/>
</dbReference>
<dbReference type="EMBL" id="CP001672">
    <property type="protein sequence ID" value="ACT49193.1"/>
    <property type="molecule type" value="Genomic_DNA"/>
</dbReference>
<dbReference type="HOGENOM" id="CLU_000445_33_0_4"/>
<evidence type="ECO:0000256" key="9">
    <source>
        <dbReference type="ARBA" id="ARBA00050025"/>
    </source>
</evidence>
<keyword evidence="5 10" id="KW-0812">Transmembrane</keyword>
<evidence type="ECO:0000256" key="4">
    <source>
        <dbReference type="ARBA" id="ARBA00022475"/>
    </source>
</evidence>
<dbReference type="InterPro" id="IPR018047">
    <property type="entry name" value="Ammonium_transpt_CS"/>
</dbReference>
<evidence type="ECO:0000313" key="13">
    <source>
        <dbReference type="EMBL" id="ACT49193.1"/>
    </source>
</evidence>
<feature type="transmembrane region" description="Helical" evidence="10">
    <location>
        <begin position="343"/>
        <end position="360"/>
    </location>
</feature>
<dbReference type="eggNOG" id="COG0004">
    <property type="taxonomic scope" value="Bacteria"/>
</dbReference>
<comment type="similarity">
    <text evidence="2 10">Belongs to the ammonia transporter channel (TC 1.A.11.2) family.</text>
</comment>
<evidence type="ECO:0000256" key="2">
    <source>
        <dbReference type="ARBA" id="ARBA00005887"/>
    </source>
</evidence>
<evidence type="ECO:0000256" key="11">
    <source>
        <dbReference type="SAM" id="SignalP"/>
    </source>
</evidence>
<feature type="transmembrane region" description="Helical" evidence="10">
    <location>
        <begin position="280"/>
        <end position="300"/>
    </location>
</feature>
<evidence type="ECO:0000256" key="7">
    <source>
        <dbReference type="ARBA" id="ARBA00023136"/>
    </source>
</evidence>
<dbReference type="InterPro" id="IPR001905">
    <property type="entry name" value="Ammonium_transpt"/>
</dbReference>
<dbReference type="Pfam" id="PF00909">
    <property type="entry name" value="Ammonium_transp"/>
    <property type="match status" value="1"/>
</dbReference>
<feature type="domain" description="Ammonium transporter AmtB-like" evidence="12">
    <location>
        <begin position="71"/>
        <end position="496"/>
    </location>
</feature>
<dbReference type="RefSeq" id="WP_015833228.1">
    <property type="nucleotide sequence ID" value="NC_012968.1"/>
</dbReference>
<evidence type="ECO:0000313" key="14">
    <source>
        <dbReference type="Proteomes" id="UP000002742"/>
    </source>
</evidence>
<feature type="transmembrane region" description="Helical" evidence="10">
    <location>
        <begin position="366"/>
        <end position="384"/>
    </location>
</feature>
<dbReference type="Proteomes" id="UP000002742">
    <property type="component" value="Chromosome"/>
</dbReference>
<feature type="transmembrane region" description="Helical" evidence="10">
    <location>
        <begin position="448"/>
        <end position="466"/>
    </location>
</feature>
<dbReference type="PANTHER" id="PTHR43029:SF10">
    <property type="entry name" value="AMMONIUM TRANSPORTER MEP2"/>
    <property type="match status" value="1"/>
</dbReference>
<keyword evidence="3 10" id="KW-0813">Transport</keyword>
<dbReference type="AlphaFoldDB" id="C6WTQ2"/>
<dbReference type="Gene3D" id="1.10.3430.10">
    <property type="entry name" value="Ammonium transporter AmtB like domains"/>
    <property type="match status" value="1"/>
</dbReference>
<keyword evidence="8 10" id="KW-0924">Ammonia transport</keyword>
<dbReference type="InterPro" id="IPR029020">
    <property type="entry name" value="Ammonium/urea_transptr"/>
</dbReference>
<evidence type="ECO:0000256" key="8">
    <source>
        <dbReference type="ARBA" id="ARBA00023177"/>
    </source>
</evidence>
<evidence type="ECO:0000256" key="6">
    <source>
        <dbReference type="ARBA" id="ARBA00022989"/>
    </source>
</evidence>
<feature type="transmembrane region" description="Helical" evidence="10">
    <location>
        <begin position="71"/>
        <end position="92"/>
    </location>
</feature>
<feature type="transmembrane region" description="Helical" evidence="10">
    <location>
        <begin position="104"/>
        <end position="124"/>
    </location>
</feature>
<feature type="transmembrane region" description="Helical" evidence="10">
    <location>
        <begin position="164"/>
        <end position="186"/>
    </location>
</feature>
<dbReference type="NCBIfam" id="TIGR00836">
    <property type="entry name" value="amt"/>
    <property type="match status" value="1"/>
</dbReference>
<dbReference type="STRING" id="583345.Mmol_2291"/>
<evidence type="ECO:0000256" key="5">
    <source>
        <dbReference type="ARBA" id="ARBA00022692"/>
    </source>
</evidence>
<keyword evidence="11" id="KW-0732">Signal</keyword>
<proteinExistence type="inferred from homology"/>
<protein>
    <recommendedName>
        <fullName evidence="9 10">Ammonium transporter</fullName>
    </recommendedName>
</protein>
<dbReference type="GO" id="GO:0008519">
    <property type="term" value="F:ammonium channel activity"/>
    <property type="evidence" value="ECO:0007669"/>
    <property type="project" value="InterPro"/>
</dbReference>
<accession>C6WTQ2</accession>
<keyword evidence="6 10" id="KW-1133">Transmembrane helix</keyword>
<dbReference type="InterPro" id="IPR024041">
    <property type="entry name" value="NH4_transpt_AmtB-like_dom"/>
</dbReference>
<evidence type="ECO:0000256" key="3">
    <source>
        <dbReference type="ARBA" id="ARBA00022448"/>
    </source>
</evidence>
<organism evidence="13 14">
    <name type="scientific">Methylotenera mobilis (strain JLW8 / ATCC BAA-1282 / DSM 17540)</name>
    <dbReference type="NCBI Taxonomy" id="583345"/>
    <lineage>
        <taxon>Bacteria</taxon>
        <taxon>Pseudomonadati</taxon>
        <taxon>Pseudomonadota</taxon>
        <taxon>Betaproteobacteria</taxon>
        <taxon>Nitrosomonadales</taxon>
        <taxon>Methylophilaceae</taxon>
        <taxon>Methylotenera</taxon>
    </lineage>
</organism>
<feature type="transmembrane region" description="Helical" evidence="10">
    <location>
        <begin position="312"/>
        <end position="331"/>
    </location>
</feature>
<keyword evidence="7 10" id="KW-0472">Membrane</keyword>
<evidence type="ECO:0000256" key="10">
    <source>
        <dbReference type="RuleBase" id="RU362002"/>
    </source>
</evidence>
<reference evidence="14" key="1">
    <citation type="submission" date="2009-07" db="EMBL/GenBank/DDBJ databases">
        <title>Complete sequence of Methylotenera mobilis JLW8.</title>
        <authorList>
            <consortium name="US DOE Joint Genome Institute"/>
            <person name="Lucas S."/>
            <person name="Copeland A."/>
            <person name="Lapidus A."/>
            <person name="Glavina del Rio T."/>
            <person name="Tice H."/>
            <person name="Bruce D."/>
            <person name="Goodwin L."/>
            <person name="Pitluck S."/>
            <person name="LaButti K.M."/>
            <person name="Clum A."/>
            <person name="Larimer F."/>
            <person name="Land M."/>
            <person name="Hauser L."/>
            <person name="Kyrpides N."/>
            <person name="Mikhailova N."/>
            <person name="Kayluzhnaya M."/>
            <person name="Chistoserdova L."/>
        </authorList>
    </citation>
    <scope>NUCLEOTIDE SEQUENCE [LARGE SCALE GENOMIC DNA]</scope>
    <source>
        <strain evidence="14">JLW8 / ATCC BAA-1282 / DSM 17540</strain>
    </source>
</reference>
<dbReference type="FunFam" id="1.10.3430.10:FF:000007">
    <property type="entry name" value="Ammonium transporter"/>
    <property type="match status" value="1"/>
</dbReference>
<name>C6WTQ2_METML</name>
<dbReference type="PANTHER" id="PTHR43029">
    <property type="entry name" value="AMMONIUM TRANSPORTER MEP2"/>
    <property type="match status" value="1"/>
</dbReference>
<feature type="transmembrane region" description="Helical" evidence="10">
    <location>
        <begin position="193"/>
        <end position="216"/>
    </location>
</feature>
<feature type="transmembrane region" description="Helical" evidence="10">
    <location>
        <begin position="396"/>
        <end position="418"/>
    </location>
</feature>
<evidence type="ECO:0000256" key="1">
    <source>
        <dbReference type="ARBA" id="ARBA00004651"/>
    </source>
</evidence>
<dbReference type="OrthoDB" id="9814202at2"/>
<keyword evidence="4" id="KW-1003">Cell membrane</keyword>
<sequence>MKKLLSMFALVTMLGFGFTGNTYAEDAAPVAEAATAVAPAAEAAAAAVAPAATEVAPAAAPAPVPNKGDTAWMLIATVLVALMVIPGLALFYGGLVRQKNMLSVLMQVFMIFSLMAVLWAIYGYSVAFTGGSPYFGGLSKAFLAGVTPDSLGATFSKGTYIPELVFVAFQLTFAAITPSLIVGAFAERMKFSAILVFMVLWFTFSYLPLAHMVWYWDGPDAITTAASLDTVVANAGWLWAKGALDFAGGTVVHINAGVAGLVGAIMVGKRIGYGKEAMTPHSLTLTMVGAALLWIGWFGFNAGSNLEANGYAALALVNTFIATGAATLSWTFSEWLLRGKPSMLGAVSGAVAGLVAITPACGFVGPMGAIVIGLLVSPICYFMVAKVKYALGYDDALDVFGIHAIGGVFGALATGVFVNPALGGVGVVDYVANGVAAYDFGAQMTAQVYAVVTAIVLSAVVSFIAFKIVDVLIGLRVSEEAEREGLDTSEHGERAYHS</sequence>
<dbReference type="GO" id="GO:0005886">
    <property type="term" value="C:plasma membrane"/>
    <property type="evidence" value="ECO:0007669"/>
    <property type="project" value="UniProtKB-SubCell"/>
</dbReference>
<gene>
    <name evidence="13" type="ordered locus">Mmol_2291</name>
</gene>